<feature type="region of interest" description="Disordered" evidence="1">
    <location>
        <begin position="1"/>
        <end position="76"/>
    </location>
</feature>
<reference evidence="2" key="1">
    <citation type="submission" date="2023-04" db="EMBL/GenBank/DDBJ databases">
        <title>Ambrosiozyma monospora NBRC 1965.</title>
        <authorList>
            <person name="Ichikawa N."/>
            <person name="Sato H."/>
            <person name="Tonouchi N."/>
        </authorList>
    </citation>
    <scope>NUCLEOTIDE SEQUENCE</scope>
    <source>
        <strain evidence="2">NBRC 1965</strain>
    </source>
</reference>
<evidence type="ECO:0000313" key="3">
    <source>
        <dbReference type="Proteomes" id="UP001165063"/>
    </source>
</evidence>
<accession>A0A9W6YTE1</accession>
<gene>
    <name evidence="2" type="ORF">Amon01_000453100</name>
</gene>
<dbReference type="EMBL" id="BSXU01002202">
    <property type="protein sequence ID" value="GMG35337.1"/>
    <property type="molecule type" value="Genomic_DNA"/>
</dbReference>
<dbReference type="AlphaFoldDB" id="A0A9W6YTE1"/>
<feature type="compositionally biased region" description="Polar residues" evidence="1">
    <location>
        <begin position="21"/>
        <end position="33"/>
    </location>
</feature>
<sequence>MPSFEESDPAPINPSPAPELPSSQVHPETVSPTKHQKENDQDDDFLPENEDDDGDEKMISGDDNDEAEQESDTPAT</sequence>
<feature type="compositionally biased region" description="Acidic residues" evidence="1">
    <location>
        <begin position="62"/>
        <end position="76"/>
    </location>
</feature>
<feature type="compositionally biased region" description="Acidic residues" evidence="1">
    <location>
        <begin position="40"/>
        <end position="55"/>
    </location>
</feature>
<organism evidence="2 3">
    <name type="scientific">Ambrosiozyma monospora</name>
    <name type="common">Yeast</name>
    <name type="synonym">Endomycopsis monosporus</name>
    <dbReference type="NCBI Taxonomy" id="43982"/>
    <lineage>
        <taxon>Eukaryota</taxon>
        <taxon>Fungi</taxon>
        <taxon>Dikarya</taxon>
        <taxon>Ascomycota</taxon>
        <taxon>Saccharomycotina</taxon>
        <taxon>Pichiomycetes</taxon>
        <taxon>Pichiales</taxon>
        <taxon>Pichiaceae</taxon>
        <taxon>Ambrosiozyma</taxon>
    </lineage>
</organism>
<evidence type="ECO:0000313" key="2">
    <source>
        <dbReference type="EMBL" id="GMG35337.1"/>
    </source>
</evidence>
<evidence type="ECO:0000256" key="1">
    <source>
        <dbReference type="SAM" id="MobiDB-lite"/>
    </source>
</evidence>
<protein>
    <submittedName>
        <fullName evidence="2">Unnamed protein product</fullName>
    </submittedName>
</protein>
<dbReference type="Proteomes" id="UP001165063">
    <property type="component" value="Unassembled WGS sequence"/>
</dbReference>
<name>A0A9W6YTE1_AMBMO</name>
<comment type="caution">
    <text evidence="2">The sequence shown here is derived from an EMBL/GenBank/DDBJ whole genome shotgun (WGS) entry which is preliminary data.</text>
</comment>
<keyword evidence="3" id="KW-1185">Reference proteome</keyword>
<proteinExistence type="predicted"/>